<evidence type="ECO:0000256" key="5">
    <source>
        <dbReference type="ARBA" id="ARBA00022475"/>
    </source>
</evidence>
<evidence type="ECO:0000256" key="10">
    <source>
        <dbReference type="ARBA" id="ARBA00023136"/>
    </source>
</evidence>
<keyword evidence="5" id="KW-1003">Cell membrane</keyword>
<feature type="transmembrane region" description="Helical" evidence="13">
    <location>
        <begin position="122"/>
        <end position="149"/>
    </location>
</feature>
<dbReference type="GO" id="GO:0005886">
    <property type="term" value="C:plasma membrane"/>
    <property type="evidence" value="ECO:0007669"/>
    <property type="project" value="UniProtKB-SubCell"/>
</dbReference>
<name>A0A077DF06_9BURK</name>
<gene>
    <name evidence="15" type="ORF">IX83_04805</name>
</gene>
<evidence type="ECO:0000313" key="16">
    <source>
        <dbReference type="Proteomes" id="UP000028945"/>
    </source>
</evidence>
<dbReference type="Pfam" id="PF01618">
    <property type="entry name" value="MotA_ExbB"/>
    <property type="match status" value="1"/>
</dbReference>
<evidence type="ECO:0000256" key="4">
    <source>
        <dbReference type="ARBA" id="ARBA00022448"/>
    </source>
</evidence>
<comment type="similarity">
    <text evidence="12">Belongs to the exbB/tolQ family.</text>
</comment>
<dbReference type="EMBL" id="CP009238">
    <property type="protein sequence ID" value="AIL32716.1"/>
    <property type="molecule type" value="Genomic_DNA"/>
</dbReference>
<organism evidence="15 16">
    <name type="scientific">Basilea psittacipulmonis DSM 24701</name>
    <dbReference type="NCBI Taxonomy" id="1072685"/>
    <lineage>
        <taxon>Bacteria</taxon>
        <taxon>Pseudomonadati</taxon>
        <taxon>Pseudomonadota</taxon>
        <taxon>Betaproteobacteria</taxon>
        <taxon>Burkholderiales</taxon>
        <taxon>Alcaligenaceae</taxon>
        <taxon>Basilea</taxon>
    </lineage>
</organism>
<dbReference type="PANTHER" id="PTHR30625">
    <property type="entry name" value="PROTEIN TOLQ"/>
    <property type="match status" value="1"/>
</dbReference>
<dbReference type="HOGENOM" id="CLU_053325_2_0_4"/>
<protein>
    <recommendedName>
        <fullName evidence="3">Biopolymer transport protein ExbB</fullName>
    </recommendedName>
</protein>
<accession>A0A077DF06</accession>
<evidence type="ECO:0000259" key="14">
    <source>
        <dbReference type="Pfam" id="PF01618"/>
    </source>
</evidence>
<dbReference type="PANTHER" id="PTHR30625:SF14">
    <property type="entry name" value="BIOPOLYMER TRANSPORT PROTEIN EXBB"/>
    <property type="match status" value="1"/>
</dbReference>
<feature type="transmembrane region" description="Helical" evidence="13">
    <location>
        <begin position="169"/>
        <end position="190"/>
    </location>
</feature>
<feature type="transmembrane region" description="Helical" evidence="13">
    <location>
        <begin position="16"/>
        <end position="38"/>
    </location>
</feature>
<feature type="domain" description="MotA/TolQ/ExbB proton channel" evidence="14">
    <location>
        <begin position="93"/>
        <end position="201"/>
    </location>
</feature>
<evidence type="ECO:0000256" key="12">
    <source>
        <dbReference type="RuleBase" id="RU004057"/>
    </source>
</evidence>
<evidence type="ECO:0000256" key="3">
    <source>
        <dbReference type="ARBA" id="ARBA00022093"/>
    </source>
</evidence>
<comment type="subcellular location">
    <subcellularLocation>
        <location evidence="1">Cell inner membrane</location>
        <topology evidence="1">Multi-pass membrane protein</topology>
    </subcellularLocation>
    <subcellularLocation>
        <location evidence="12">Membrane</location>
        <topology evidence="12">Multi-pass membrane protein</topology>
    </subcellularLocation>
</comment>
<dbReference type="KEGG" id="bpsi:IX83_04805"/>
<evidence type="ECO:0000256" key="1">
    <source>
        <dbReference type="ARBA" id="ARBA00004429"/>
    </source>
</evidence>
<sequence length="218" mass="24168">MDLIFGHGDWVLQGTFLFLVLMSVVSWTVIVGRIFSALRVKSKMKQHRLALEKDMSRSYAEVYEELQGESPFKQILASAVEATQTYQQSQSKRLQSISYSDYLMRNVRFAYDSILASREAGLTFLATIGATAPFVGLFGTVWGIYHALANIASMGTINIATISGPIGEALIATAFGLFVAIPAVLAYNLFNRSNRVFARQIDVFAHDIYGAFLSENKE</sequence>
<keyword evidence="6" id="KW-0997">Cell inner membrane</keyword>
<proteinExistence type="inferred from homology"/>
<keyword evidence="16" id="KW-1185">Reference proteome</keyword>
<dbReference type="GO" id="GO:0017038">
    <property type="term" value="P:protein import"/>
    <property type="evidence" value="ECO:0007669"/>
    <property type="project" value="TreeGrafter"/>
</dbReference>
<dbReference type="Proteomes" id="UP000028945">
    <property type="component" value="Chromosome"/>
</dbReference>
<dbReference type="eggNOG" id="COG0811">
    <property type="taxonomic scope" value="Bacteria"/>
</dbReference>
<evidence type="ECO:0000256" key="9">
    <source>
        <dbReference type="ARBA" id="ARBA00022989"/>
    </source>
</evidence>
<dbReference type="InterPro" id="IPR050790">
    <property type="entry name" value="ExbB/TolQ_transport"/>
</dbReference>
<evidence type="ECO:0000256" key="7">
    <source>
        <dbReference type="ARBA" id="ARBA00022692"/>
    </source>
</evidence>
<evidence type="ECO:0000313" key="15">
    <source>
        <dbReference type="EMBL" id="AIL32716.1"/>
    </source>
</evidence>
<evidence type="ECO:0000256" key="8">
    <source>
        <dbReference type="ARBA" id="ARBA00022927"/>
    </source>
</evidence>
<keyword evidence="8 12" id="KW-0653">Protein transport</keyword>
<comment type="function">
    <text evidence="11">Involved in the TonB-dependent energy-dependent transport of various receptor-bound substrates. Protects ExbD from proteolytic degradation and functionally stabilizes TonB.</text>
</comment>
<keyword evidence="7 13" id="KW-0812">Transmembrane</keyword>
<reference evidence="15 16" key="1">
    <citation type="journal article" date="2014" name="BMC Genomics">
        <title>A genomic perspective on a new bacterial genus and species from the Alcaligenaceae family, Basilea psittacipulmonis.</title>
        <authorList>
            <person name="Whiteson K.L."/>
            <person name="Hernandez D."/>
            <person name="Lazarevic V."/>
            <person name="Gaia N."/>
            <person name="Farinelli L."/>
            <person name="Francois P."/>
            <person name="Pilo P."/>
            <person name="Frey J."/>
            <person name="Schrenzel J."/>
        </authorList>
    </citation>
    <scope>NUCLEOTIDE SEQUENCE [LARGE SCALE GENOMIC DNA]</scope>
    <source>
        <strain evidence="15 16">DSM 24701</strain>
    </source>
</reference>
<keyword evidence="4 12" id="KW-0813">Transport</keyword>
<evidence type="ECO:0000256" key="2">
    <source>
        <dbReference type="ARBA" id="ARBA00011471"/>
    </source>
</evidence>
<comment type="subunit">
    <text evidence="2">The accessory proteins ExbB and ExbD seem to form a complex with TonB.</text>
</comment>
<dbReference type="STRING" id="1072685.IX83_04805"/>
<evidence type="ECO:0000256" key="6">
    <source>
        <dbReference type="ARBA" id="ARBA00022519"/>
    </source>
</evidence>
<evidence type="ECO:0000256" key="11">
    <source>
        <dbReference type="ARBA" id="ARBA00024816"/>
    </source>
</evidence>
<dbReference type="AlphaFoldDB" id="A0A077DF06"/>
<keyword evidence="10 13" id="KW-0472">Membrane</keyword>
<evidence type="ECO:0000256" key="13">
    <source>
        <dbReference type="SAM" id="Phobius"/>
    </source>
</evidence>
<keyword evidence="9 13" id="KW-1133">Transmembrane helix</keyword>
<dbReference type="InterPro" id="IPR002898">
    <property type="entry name" value="MotA_ExbB_proton_chnl"/>
</dbReference>